<organism evidence="1">
    <name type="scientific">hydrocarbon metagenome</name>
    <dbReference type="NCBI Taxonomy" id="938273"/>
    <lineage>
        <taxon>unclassified sequences</taxon>
        <taxon>metagenomes</taxon>
        <taxon>ecological metagenomes</taxon>
    </lineage>
</organism>
<accession>A0A0W8FP40</accession>
<dbReference type="AlphaFoldDB" id="A0A0W8FP40"/>
<gene>
    <name evidence="1" type="ORF">ASZ90_007842</name>
</gene>
<proteinExistence type="predicted"/>
<comment type="caution">
    <text evidence="1">The sequence shown here is derived from an EMBL/GenBank/DDBJ whole genome shotgun (WGS) entry which is preliminary data.</text>
</comment>
<sequence>MREITKSCLFQTFFLQGINDGWIVTWALPLLDFMLKDHIILQRPDGGIDGD</sequence>
<reference evidence="1" key="1">
    <citation type="journal article" date="2015" name="Proc. Natl. Acad. Sci. U.S.A.">
        <title>Networks of energetic and metabolic interactions define dynamics in microbial communities.</title>
        <authorList>
            <person name="Embree M."/>
            <person name="Liu J.K."/>
            <person name="Al-Bassam M.M."/>
            <person name="Zengler K."/>
        </authorList>
    </citation>
    <scope>NUCLEOTIDE SEQUENCE</scope>
</reference>
<protein>
    <submittedName>
        <fullName evidence="1">Uncharacterized protein</fullName>
    </submittedName>
</protein>
<evidence type="ECO:0000313" key="1">
    <source>
        <dbReference type="EMBL" id="KUG22382.1"/>
    </source>
</evidence>
<dbReference type="EMBL" id="LNQE01000972">
    <property type="protein sequence ID" value="KUG22382.1"/>
    <property type="molecule type" value="Genomic_DNA"/>
</dbReference>
<name>A0A0W8FP40_9ZZZZ</name>